<sequence length="111" mass="12281">MRSSPNCDIVGRWGESLVDFSEDEENNMSVTEDDDVHLLDVDDVETVMTYGSEGNGLDDEDDVWSTTVANLGLGNDKPIWGYVGPETEQLVPSYPAYEPSASMYDVDYTAM</sequence>
<proteinExistence type="predicted"/>
<keyword evidence="2" id="KW-1185">Reference proteome</keyword>
<protein>
    <submittedName>
        <fullName evidence="1">Uncharacterized protein</fullName>
    </submittedName>
</protein>
<evidence type="ECO:0000313" key="2">
    <source>
        <dbReference type="Proteomes" id="UP001472677"/>
    </source>
</evidence>
<reference evidence="1 2" key="1">
    <citation type="journal article" date="2024" name="G3 (Bethesda)">
        <title>Genome assembly of Hibiscus sabdariffa L. provides insights into metabolisms of medicinal natural products.</title>
        <authorList>
            <person name="Kim T."/>
        </authorList>
    </citation>
    <scope>NUCLEOTIDE SEQUENCE [LARGE SCALE GENOMIC DNA]</scope>
    <source>
        <strain evidence="1">TK-2024</strain>
        <tissue evidence="1">Old leaves</tissue>
    </source>
</reference>
<evidence type="ECO:0000313" key="1">
    <source>
        <dbReference type="EMBL" id="KAK8579171.1"/>
    </source>
</evidence>
<organism evidence="1 2">
    <name type="scientific">Hibiscus sabdariffa</name>
    <name type="common">roselle</name>
    <dbReference type="NCBI Taxonomy" id="183260"/>
    <lineage>
        <taxon>Eukaryota</taxon>
        <taxon>Viridiplantae</taxon>
        <taxon>Streptophyta</taxon>
        <taxon>Embryophyta</taxon>
        <taxon>Tracheophyta</taxon>
        <taxon>Spermatophyta</taxon>
        <taxon>Magnoliopsida</taxon>
        <taxon>eudicotyledons</taxon>
        <taxon>Gunneridae</taxon>
        <taxon>Pentapetalae</taxon>
        <taxon>rosids</taxon>
        <taxon>malvids</taxon>
        <taxon>Malvales</taxon>
        <taxon>Malvaceae</taxon>
        <taxon>Malvoideae</taxon>
        <taxon>Hibiscus</taxon>
    </lineage>
</organism>
<gene>
    <name evidence="1" type="ORF">V6N12_069500</name>
</gene>
<accession>A0ABR2FEE8</accession>
<dbReference type="EMBL" id="JBBPBM010000006">
    <property type="protein sequence ID" value="KAK8579171.1"/>
    <property type="molecule type" value="Genomic_DNA"/>
</dbReference>
<name>A0ABR2FEE8_9ROSI</name>
<dbReference type="Proteomes" id="UP001472677">
    <property type="component" value="Unassembled WGS sequence"/>
</dbReference>
<comment type="caution">
    <text evidence="1">The sequence shown here is derived from an EMBL/GenBank/DDBJ whole genome shotgun (WGS) entry which is preliminary data.</text>
</comment>